<gene>
    <name evidence="1" type="ORF">CD32_20480</name>
</gene>
<dbReference type="eggNOG" id="COG3012">
    <property type="taxonomic scope" value="Bacteria"/>
</dbReference>
<dbReference type="Proteomes" id="UP000030437">
    <property type="component" value="Unassembled WGS sequence"/>
</dbReference>
<dbReference type="InterPro" id="IPR004027">
    <property type="entry name" value="SEC_C_motif"/>
</dbReference>
<proteinExistence type="predicted"/>
<dbReference type="Gene3D" id="3.10.450.50">
    <property type="match status" value="1"/>
</dbReference>
<protein>
    <submittedName>
        <fullName evidence="1">Metal-binding protein</fullName>
    </submittedName>
</protein>
<sequence length="328" mass="37908">MVGRNDQCPCGSGKKYKKCCEGKQQVKVENLFNEEIESTLQTFYSVYPERKDIREYIELLQKWSPAMNGKLQRELIEAVVLDEFFFHVRPDIWEGYLKRQTKRTVRPQTIALYEQWTSPEIFIGKVEAIEERYFKAIHTLTEEPVMIRRENNKPIPEGMHVFAFLLPDGSEKENHKLAVSTLIFFPADHVKVFEQFKKEYDAQGKDALAFLKENHLALWTKLVAGGYEGEEFTTFEQDVLQQTKGFLNEQELAGDKLLAVLEDYLVEQQPKARKSSAIAAGAIRFGQERSLFEGKTFTVKEISESFGVSSSSLNKYYQELLEYQAVPV</sequence>
<dbReference type="Pfam" id="PF02810">
    <property type="entry name" value="SEC-C"/>
    <property type="match status" value="1"/>
</dbReference>
<evidence type="ECO:0000313" key="2">
    <source>
        <dbReference type="Proteomes" id="UP000030437"/>
    </source>
</evidence>
<accession>A0A0A3IFX9</accession>
<dbReference type="STRING" id="1220589.CD32_20480"/>
<dbReference type="RefSeq" id="WP_036158477.1">
    <property type="nucleotide sequence ID" value="NZ_AVCX01000001.1"/>
</dbReference>
<dbReference type="OrthoDB" id="6399948at2"/>
<reference evidence="1 2" key="1">
    <citation type="submission" date="2014-02" db="EMBL/GenBank/DDBJ databases">
        <title>Draft genome sequence of Lysinibacillus odysseyi NBRC 100172.</title>
        <authorList>
            <person name="Zhang F."/>
            <person name="Wang G."/>
            <person name="Zhang L."/>
        </authorList>
    </citation>
    <scope>NUCLEOTIDE SEQUENCE [LARGE SCALE GENOMIC DNA]</scope>
    <source>
        <strain evidence="1 2">NBRC 100172</strain>
    </source>
</reference>
<comment type="caution">
    <text evidence="1">The sequence shown here is derived from an EMBL/GenBank/DDBJ whole genome shotgun (WGS) entry which is preliminary data.</text>
</comment>
<keyword evidence="2" id="KW-1185">Reference proteome</keyword>
<organism evidence="1 2">
    <name type="scientific">Lysinibacillus odysseyi 34hs-1 = NBRC 100172</name>
    <dbReference type="NCBI Taxonomy" id="1220589"/>
    <lineage>
        <taxon>Bacteria</taxon>
        <taxon>Bacillati</taxon>
        <taxon>Bacillota</taxon>
        <taxon>Bacilli</taxon>
        <taxon>Bacillales</taxon>
        <taxon>Bacillaceae</taxon>
        <taxon>Lysinibacillus</taxon>
    </lineage>
</organism>
<dbReference type="SUPFAM" id="SSF103642">
    <property type="entry name" value="Sec-C motif"/>
    <property type="match status" value="1"/>
</dbReference>
<evidence type="ECO:0000313" key="1">
    <source>
        <dbReference type="EMBL" id="KGR81723.1"/>
    </source>
</evidence>
<name>A0A0A3IFX9_9BACI</name>
<dbReference type="AlphaFoldDB" id="A0A0A3IFX9"/>
<dbReference type="EMBL" id="JPVP01000060">
    <property type="protein sequence ID" value="KGR81723.1"/>
    <property type="molecule type" value="Genomic_DNA"/>
</dbReference>